<dbReference type="SUPFAM" id="SSF88697">
    <property type="entry name" value="PUA domain-like"/>
    <property type="match status" value="1"/>
</dbReference>
<dbReference type="PANTHER" id="PTHR46732">
    <property type="entry name" value="ATP-DEPENDENT PROTEASE LA (LON) DOMAIN PROTEIN"/>
    <property type="match status" value="1"/>
</dbReference>
<reference evidence="2 3" key="1">
    <citation type="submission" date="2019-08" db="EMBL/GenBank/DDBJ databases">
        <title>Amphibian skin-associated Pigmentiphaga: genome sequence and occurrence across geography and hosts.</title>
        <authorList>
            <person name="Bletz M.C."/>
            <person name="Bunk B."/>
            <person name="Sproeer C."/>
            <person name="Biwer P."/>
            <person name="Reiter S."/>
            <person name="Rabemananjara F.C.E."/>
            <person name="Schulz S."/>
            <person name="Overmann J."/>
            <person name="Vences M."/>
        </authorList>
    </citation>
    <scope>NUCLEOTIDE SEQUENCE [LARGE SCALE GENOMIC DNA]</scope>
    <source>
        <strain evidence="2 3">Mada1488</strain>
    </source>
</reference>
<dbReference type="Gene3D" id="2.30.130.40">
    <property type="entry name" value="LON domain-like"/>
    <property type="match status" value="1"/>
</dbReference>
<feature type="domain" description="Lon N-terminal" evidence="1">
    <location>
        <begin position="1"/>
        <end position="201"/>
    </location>
</feature>
<dbReference type="AlphaFoldDB" id="A0A5C0AXF7"/>
<dbReference type="PANTHER" id="PTHR46732:SF8">
    <property type="entry name" value="ATP-DEPENDENT PROTEASE LA (LON) DOMAIN PROTEIN"/>
    <property type="match status" value="1"/>
</dbReference>
<dbReference type="InterPro" id="IPR015947">
    <property type="entry name" value="PUA-like_sf"/>
</dbReference>
<sequence length="207" mass="22763">MPNTPLFPLNKALFPAGVLHLRIFEVRYLDMIRTCLAERRSFGVVALLRGNEVRTPEGQEVFAGIGTMARIDYSDATAPGLIRLRCVGTTRFRVRASWQGRFGLWMGDLDPIGNDPVNDIPPPLQASADALGQFIAELQRQGVAPSAMPVLPPFRLDEAGWVADRWCELLPLAAEDATRLLAVADPVTRLCEIQSLLAQHGLLALRP</sequence>
<organism evidence="2 3">
    <name type="scientific">Pigmentiphaga aceris</name>
    <dbReference type="NCBI Taxonomy" id="1940612"/>
    <lineage>
        <taxon>Bacteria</taxon>
        <taxon>Pseudomonadati</taxon>
        <taxon>Pseudomonadota</taxon>
        <taxon>Betaproteobacteria</taxon>
        <taxon>Burkholderiales</taxon>
        <taxon>Alcaligenaceae</taxon>
        <taxon>Pigmentiphaga</taxon>
    </lineage>
</organism>
<protein>
    <submittedName>
        <fullName evidence="2">Peptidase S16</fullName>
    </submittedName>
</protein>
<gene>
    <name evidence="2" type="ORF">FXN63_15690</name>
</gene>
<dbReference type="SMART" id="SM00464">
    <property type="entry name" value="LON"/>
    <property type="match status" value="1"/>
</dbReference>
<evidence type="ECO:0000259" key="1">
    <source>
        <dbReference type="PROSITE" id="PS51787"/>
    </source>
</evidence>
<accession>A0A5C0AXF7</accession>
<keyword evidence="3" id="KW-1185">Reference proteome</keyword>
<dbReference type="EMBL" id="CP043046">
    <property type="protein sequence ID" value="QEI07119.1"/>
    <property type="molecule type" value="Genomic_DNA"/>
</dbReference>
<dbReference type="InterPro" id="IPR046336">
    <property type="entry name" value="Lon_prtase_N_sf"/>
</dbReference>
<proteinExistence type="predicted"/>
<dbReference type="OrthoDB" id="8558970at2"/>
<dbReference type="PROSITE" id="PS51787">
    <property type="entry name" value="LON_N"/>
    <property type="match status" value="1"/>
</dbReference>
<evidence type="ECO:0000313" key="3">
    <source>
        <dbReference type="Proteomes" id="UP000325161"/>
    </source>
</evidence>
<dbReference type="Gene3D" id="1.10.4060.10">
    <property type="entry name" value="BPP1347 like domain"/>
    <property type="match status" value="1"/>
</dbReference>
<evidence type="ECO:0000313" key="2">
    <source>
        <dbReference type="EMBL" id="QEI07119.1"/>
    </source>
</evidence>
<dbReference type="Pfam" id="PF02190">
    <property type="entry name" value="LON_substr_bdg"/>
    <property type="match status" value="1"/>
</dbReference>
<dbReference type="Proteomes" id="UP000325161">
    <property type="component" value="Chromosome"/>
</dbReference>
<dbReference type="RefSeq" id="WP_148816166.1">
    <property type="nucleotide sequence ID" value="NZ_CP043046.1"/>
</dbReference>
<dbReference type="KEGG" id="pacr:FXN63_15690"/>
<name>A0A5C0AXF7_9BURK</name>
<dbReference type="InterPro" id="IPR003111">
    <property type="entry name" value="Lon_prtase_N"/>
</dbReference>